<dbReference type="AlphaFoldDB" id="C1C0R5"/>
<dbReference type="GO" id="GO:0005743">
    <property type="term" value="C:mitochondrial inner membrane"/>
    <property type="evidence" value="ECO:0007669"/>
    <property type="project" value="UniProtKB-SubCell"/>
</dbReference>
<dbReference type="GO" id="GO:0033617">
    <property type="term" value="P:mitochondrial respiratory chain complex IV assembly"/>
    <property type="evidence" value="ECO:0007669"/>
    <property type="project" value="TreeGrafter"/>
</dbReference>
<evidence type="ECO:0000256" key="1">
    <source>
        <dbReference type="ARBA" id="ARBA00004370"/>
    </source>
</evidence>
<comment type="similarity">
    <text evidence="2 6">Belongs to the SURF1 family.</text>
</comment>
<dbReference type="EMBL" id="BT080444">
    <property type="protein sequence ID" value="ACO14868.1"/>
    <property type="molecule type" value="mRNA"/>
</dbReference>
<protein>
    <recommendedName>
        <fullName evidence="6">SURF1-like protein</fullName>
    </recommendedName>
</protein>
<dbReference type="CDD" id="cd06662">
    <property type="entry name" value="SURF1"/>
    <property type="match status" value="1"/>
</dbReference>
<keyword evidence="5 6" id="KW-0472">Membrane</keyword>
<evidence type="ECO:0000256" key="5">
    <source>
        <dbReference type="ARBA" id="ARBA00023136"/>
    </source>
</evidence>
<organism evidence="7">
    <name type="scientific">Caligus clemensi</name>
    <name type="common">Sea louse</name>
    <dbReference type="NCBI Taxonomy" id="344056"/>
    <lineage>
        <taxon>Eukaryota</taxon>
        <taxon>Metazoa</taxon>
        <taxon>Ecdysozoa</taxon>
        <taxon>Arthropoda</taxon>
        <taxon>Crustacea</taxon>
        <taxon>Multicrustacea</taxon>
        <taxon>Hexanauplia</taxon>
        <taxon>Copepoda</taxon>
        <taxon>Siphonostomatoida</taxon>
        <taxon>Caligidae</taxon>
        <taxon>Caligus</taxon>
    </lineage>
</organism>
<evidence type="ECO:0000256" key="2">
    <source>
        <dbReference type="ARBA" id="ARBA00007165"/>
    </source>
</evidence>
<comment type="function">
    <text evidence="6">Probably involved in the biogenesis of the COX complex.</text>
</comment>
<gene>
    <name evidence="7" type="primary">SURF1</name>
</gene>
<dbReference type="InterPro" id="IPR045214">
    <property type="entry name" value="Surf1/Surf4"/>
</dbReference>
<comment type="caution">
    <text evidence="6">Lacks conserved residue(s) required for the propagation of feature annotation.</text>
</comment>
<reference evidence="7" key="1">
    <citation type="submission" date="2009-03" db="EMBL/GenBank/DDBJ databases">
        <title>Caligus clemensi ESTs and full-length cDNAs.</title>
        <authorList>
            <person name="Yasuike M."/>
            <person name="von Schalburg K."/>
            <person name="Cooper G."/>
            <person name="Leong J."/>
            <person name="Jones S.R.M."/>
            <person name="Koop B.F."/>
        </authorList>
    </citation>
    <scope>NUCLEOTIDE SEQUENCE</scope>
    <source>
        <tissue evidence="7">Whole</tissue>
    </source>
</reference>
<evidence type="ECO:0000256" key="3">
    <source>
        <dbReference type="ARBA" id="ARBA00022692"/>
    </source>
</evidence>
<proteinExistence type="evidence at transcript level"/>
<keyword evidence="6" id="KW-0496">Mitochondrion</keyword>
<keyword evidence="4 6" id="KW-1133">Transmembrane helix</keyword>
<dbReference type="InterPro" id="IPR002994">
    <property type="entry name" value="Surf1/Shy1"/>
</dbReference>
<name>C1C0R5_CALCM</name>
<dbReference type="Pfam" id="PF02104">
    <property type="entry name" value="SURF1"/>
    <property type="match status" value="1"/>
</dbReference>
<accession>C1C0R5</accession>
<keyword evidence="6" id="KW-0999">Mitochondrion inner membrane</keyword>
<comment type="subcellular location">
    <subcellularLocation>
        <location evidence="1">Membrane</location>
    </subcellularLocation>
    <subcellularLocation>
        <location evidence="6">Mitochondrion inner membrane</location>
        <topology evidence="6">Multi-pass membrane protein</topology>
    </subcellularLocation>
</comment>
<dbReference type="PANTHER" id="PTHR23427">
    <property type="entry name" value="SURFEIT LOCUS PROTEIN"/>
    <property type="match status" value="1"/>
</dbReference>
<feature type="transmembrane region" description="Helical" evidence="6">
    <location>
        <begin position="250"/>
        <end position="268"/>
    </location>
</feature>
<dbReference type="PANTHER" id="PTHR23427:SF2">
    <property type="entry name" value="SURFEIT LOCUS PROTEIN 1"/>
    <property type="match status" value="1"/>
</dbReference>
<dbReference type="PROSITE" id="PS50895">
    <property type="entry name" value="SURF1"/>
    <property type="match status" value="1"/>
</dbReference>
<sequence>MECLRIGVYRQIRCMSTRQRLKFNQAKDGSFFSKGESSSFEPSSLILLTVPIATFALGVWQTKRRTWKLNLIDEMEVSGQRAPTDLPEAARDCYDSQYQKVRVKGSFDYSKSVIVGPRSLIRGGGDVHSSKGILGSNESSGWWRINPFRLSDRDEIILVNRGWIPLKSFKGFDKGEIEGEIELVGIIRRSERKNQYTPAVSVDDEIIHTRNIPIIAEKLGTSPIYLDSCESVPGGPLGGQTRVTLPNDHFSYMVTWFSLSGITLYMWLKKFVLRK</sequence>
<keyword evidence="3 6" id="KW-0812">Transmembrane</keyword>
<evidence type="ECO:0000256" key="6">
    <source>
        <dbReference type="RuleBase" id="RU363076"/>
    </source>
</evidence>
<evidence type="ECO:0000256" key="4">
    <source>
        <dbReference type="ARBA" id="ARBA00022989"/>
    </source>
</evidence>
<evidence type="ECO:0000313" key="7">
    <source>
        <dbReference type="EMBL" id="ACO14868.1"/>
    </source>
</evidence>